<evidence type="ECO:0000313" key="1">
    <source>
        <dbReference type="EMBL" id="KKL97352.1"/>
    </source>
</evidence>
<name>A0A0F9JEE9_9ZZZZ</name>
<organism evidence="1">
    <name type="scientific">marine sediment metagenome</name>
    <dbReference type="NCBI Taxonomy" id="412755"/>
    <lineage>
        <taxon>unclassified sequences</taxon>
        <taxon>metagenomes</taxon>
        <taxon>ecological metagenomes</taxon>
    </lineage>
</organism>
<dbReference type="AlphaFoldDB" id="A0A0F9JEE9"/>
<gene>
    <name evidence="1" type="ORF">LCGC14_1835350</name>
</gene>
<comment type="caution">
    <text evidence="1">The sequence shown here is derived from an EMBL/GenBank/DDBJ whole genome shotgun (WGS) entry which is preliminary data.</text>
</comment>
<accession>A0A0F9JEE9</accession>
<protein>
    <submittedName>
        <fullName evidence="1">Uncharacterized protein</fullName>
    </submittedName>
</protein>
<proteinExistence type="predicted"/>
<reference evidence="1" key="1">
    <citation type="journal article" date="2015" name="Nature">
        <title>Complex archaea that bridge the gap between prokaryotes and eukaryotes.</title>
        <authorList>
            <person name="Spang A."/>
            <person name="Saw J.H."/>
            <person name="Jorgensen S.L."/>
            <person name="Zaremba-Niedzwiedzka K."/>
            <person name="Martijn J."/>
            <person name="Lind A.E."/>
            <person name="van Eijk R."/>
            <person name="Schleper C."/>
            <person name="Guy L."/>
            <person name="Ettema T.J."/>
        </authorList>
    </citation>
    <scope>NUCLEOTIDE SEQUENCE</scope>
</reference>
<sequence length="165" mass="17524">MKAEAEKTIVGSYSIIKTVTSGTTTALPTAFPLGVTSGDMNLLEAKHGGVADETRAYRIAILIATKPAGTGTVIFTGAAPGGCEEPICSLAISSAADIVESGDWRWADTIVLTRYHLAEDCIVRADSGNSHPTKVGWDNIGYQFLKAYITSLTTITDIRIYARIL</sequence>
<dbReference type="EMBL" id="LAZR01018190">
    <property type="protein sequence ID" value="KKL97352.1"/>
    <property type="molecule type" value="Genomic_DNA"/>
</dbReference>